<reference evidence="1 2" key="1">
    <citation type="journal article" date="2004" name="Proc. Natl. Acad. Sci. U.S.A.">
        <title>Genome sequence of Picrophilus torridus and its implications for life around pH 0.</title>
        <authorList>
            <person name="Futterer O."/>
            <person name="Angelov A."/>
            <person name="Liesegang H."/>
            <person name="Gottschalk G."/>
            <person name="Schleper C."/>
            <person name="Schepers B."/>
            <person name="Dock C."/>
            <person name="Antranikian G."/>
            <person name="Liebl W."/>
        </authorList>
    </citation>
    <scope>NUCLEOTIDE SEQUENCE [LARGE SCALE GENOMIC DNA]</scope>
    <source>
        <strain evidence="2">ATCC 700027 / DSM 9790 / JCM 10055 / NBRC 100828</strain>
    </source>
</reference>
<name>Q6L342_PICTO</name>
<dbReference type="Proteomes" id="UP000000438">
    <property type="component" value="Chromosome"/>
</dbReference>
<dbReference type="AlphaFoldDB" id="Q6L342"/>
<evidence type="ECO:0000313" key="1">
    <source>
        <dbReference type="EMBL" id="AAT42609.1"/>
    </source>
</evidence>
<protein>
    <submittedName>
        <fullName evidence="1">Hypothetical membrane associated protein</fullName>
    </submittedName>
</protein>
<evidence type="ECO:0000313" key="2">
    <source>
        <dbReference type="Proteomes" id="UP000000438"/>
    </source>
</evidence>
<dbReference type="EMBL" id="AE017261">
    <property type="protein sequence ID" value="AAT42609.1"/>
    <property type="molecule type" value="Genomic_DNA"/>
</dbReference>
<organism evidence="1 2">
    <name type="scientific">Picrophilus torridus (strain ATCC 700027 / DSM 9790 / JCM 10055 / NBRC 100828 / KAW 2/3)</name>
    <dbReference type="NCBI Taxonomy" id="1122961"/>
    <lineage>
        <taxon>Archaea</taxon>
        <taxon>Methanobacteriati</taxon>
        <taxon>Thermoplasmatota</taxon>
        <taxon>Thermoplasmata</taxon>
        <taxon>Thermoplasmatales</taxon>
        <taxon>Picrophilaceae</taxon>
        <taxon>Picrophilus</taxon>
    </lineage>
</organism>
<dbReference type="PaxDb" id="263820-PTO0024"/>
<dbReference type="GeneID" id="2844532"/>
<dbReference type="InParanoid" id="Q6L342"/>
<proteinExistence type="predicted"/>
<gene>
    <name evidence="1" type="ordered locus">PTO0024</name>
</gene>
<dbReference type="RefSeq" id="WP_011176825.1">
    <property type="nucleotide sequence ID" value="NC_005877.1"/>
</dbReference>
<accession>Q6L342</accession>
<dbReference type="STRING" id="263820.PTO0024"/>
<dbReference type="KEGG" id="pto:PTO0024"/>
<sequence length="232" mass="26555">MIKNVCNNCNINYILGRIRDIINNNFINPQDILIHDYLIAAHDLFLTWAGRFQPSAINNITQNQLQNMLSDFILEANNGSWNNMQRTGMAVAQNPNLRNVLQDLVNYNINNGLPNINDVIRRLNNICNPSLRTHVNGMSVFLATAILFANDNRNFMVIDSPVRMCFGLNNNISQIAQYNNIIMESQRLGRLFNLDLWYVNKAYGICQNNGNIKIWHLGHRFPAFGNSHNVPL</sequence>
<dbReference type="HOGENOM" id="CLU_1222566_0_0_2"/>